<evidence type="ECO:0000256" key="1">
    <source>
        <dbReference type="SAM" id="Phobius"/>
    </source>
</evidence>
<keyword evidence="1" id="KW-0472">Membrane</keyword>
<protein>
    <submittedName>
        <fullName evidence="2">Uncharacterized protein</fullName>
    </submittedName>
</protein>
<organism evidence="2 3">
    <name type="scientific">Eubacterium ramulus</name>
    <dbReference type="NCBI Taxonomy" id="39490"/>
    <lineage>
        <taxon>Bacteria</taxon>
        <taxon>Bacillati</taxon>
        <taxon>Bacillota</taxon>
        <taxon>Clostridia</taxon>
        <taxon>Eubacteriales</taxon>
        <taxon>Eubacteriaceae</taxon>
        <taxon>Eubacterium</taxon>
    </lineage>
</organism>
<evidence type="ECO:0000313" key="3">
    <source>
        <dbReference type="Proteomes" id="UP000245288"/>
    </source>
</evidence>
<proteinExistence type="predicted"/>
<dbReference type="Proteomes" id="UP000245288">
    <property type="component" value="Unassembled WGS sequence"/>
</dbReference>
<feature type="transmembrane region" description="Helical" evidence="1">
    <location>
        <begin position="49"/>
        <end position="79"/>
    </location>
</feature>
<reference evidence="2 3" key="1">
    <citation type="submission" date="2014-09" db="EMBL/GenBank/DDBJ databases">
        <title>Butyrate-producing bacteria isolated from human gut.</title>
        <authorList>
            <person name="Zhang Q."/>
            <person name="Zhao L."/>
        </authorList>
    </citation>
    <scope>NUCLEOTIDE SEQUENCE [LARGE SCALE GENOMIC DNA]</scope>
    <source>
        <strain evidence="2 3">21</strain>
    </source>
</reference>
<dbReference type="RefSeq" id="WP_109216140.1">
    <property type="nucleotide sequence ID" value="NZ_CAJLEE010000190.1"/>
</dbReference>
<name>A0A2V1JRY5_EUBRA</name>
<accession>A0A2V1JRY5</accession>
<sequence>MRRRRDIFGNGSGRMSGIRNLSPAQLVTRILGILSVILAIVMVVNLNRIMAAMAVFAAKICSYGVIAFVVIAVIAYLLLRLRWRIRSRFWRW</sequence>
<keyword evidence="1" id="KW-0812">Transmembrane</keyword>
<feature type="transmembrane region" description="Helical" evidence="1">
    <location>
        <begin position="21"/>
        <end position="43"/>
    </location>
</feature>
<comment type="caution">
    <text evidence="2">The sequence shown here is derived from an EMBL/GenBank/DDBJ whole genome shotgun (WGS) entry which is preliminary data.</text>
</comment>
<dbReference type="AlphaFoldDB" id="A0A2V1JRY5"/>
<gene>
    <name evidence="2" type="ORF">LG34_11725</name>
</gene>
<dbReference type="EMBL" id="JRFU01000124">
    <property type="protein sequence ID" value="PWE86143.1"/>
    <property type="molecule type" value="Genomic_DNA"/>
</dbReference>
<keyword evidence="3" id="KW-1185">Reference proteome</keyword>
<keyword evidence="1" id="KW-1133">Transmembrane helix</keyword>
<evidence type="ECO:0000313" key="2">
    <source>
        <dbReference type="EMBL" id="PWE86143.1"/>
    </source>
</evidence>